<proteinExistence type="predicted"/>
<name>A0A4Z2HNQ8_9TELE</name>
<keyword evidence="3" id="KW-1185">Reference proteome</keyword>
<keyword evidence="1" id="KW-0732">Signal</keyword>
<evidence type="ECO:0000256" key="1">
    <source>
        <dbReference type="SAM" id="SignalP"/>
    </source>
</evidence>
<dbReference type="AlphaFoldDB" id="A0A4Z2HNQ8"/>
<gene>
    <name evidence="2" type="ORF">EYF80_022342</name>
</gene>
<reference evidence="2 3" key="1">
    <citation type="submission" date="2019-03" db="EMBL/GenBank/DDBJ databases">
        <title>First draft genome of Liparis tanakae, snailfish: a comprehensive survey of snailfish specific genes.</title>
        <authorList>
            <person name="Kim W."/>
            <person name="Song I."/>
            <person name="Jeong J.-H."/>
            <person name="Kim D."/>
            <person name="Kim S."/>
            <person name="Ryu S."/>
            <person name="Song J.Y."/>
            <person name="Lee S.K."/>
        </authorList>
    </citation>
    <scope>NUCLEOTIDE SEQUENCE [LARGE SCALE GENOMIC DNA]</scope>
    <source>
        <tissue evidence="2">Muscle</tissue>
    </source>
</reference>
<dbReference type="EMBL" id="SRLO01000204">
    <property type="protein sequence ID" value="TNN67397.1"/>
    <property type="molecule type" value="Genomic_DNA"/>
</dbReference>
<protein>
    <submittedName>
        <fullName evidence="2">Uncharacterized protein</fullName>
    </submittedName>
</protein>
<dbReference type="Proteomes" id="UP000314294">
    <property type="component" value="Unassembled WGS sequence"/>
</dbReference>
<comment type="caution">
    <text evidence="2">The sequence shown here is derived from an EMBL/GenBank/DDBJ whole genome shotgun (WGS) entry which is preliminary data.</text>
</comment>
<feature type="chain" id="PRO_5021198601" evidence="1">
    <location>
        <begin position="22"/>
        <end position="137"/>
    </location>
</feature>
<evidence type="ECO:0000313" key="3">
    <source>
        <dbReference type="Proteomes" id="UP000314294"/>
    </source>
</evidence>
<feature type="signal peptide" evidence="1">
    <location>
        <begin position="1"/>
        <end position="21"/>
    </location>
</feature>
<evidence type="ECO:0000313" key="2">
    <source>
        <dbReference type="EMBL" id="TNN67397.1"/>
    </source>
</evidence>
<accession>A0A4Z2HNQ8</accession>
<sequence length="137" mass="15013">MQRSYSWKMFCSFTMLLESAALRNMYQIVEEHVPNLEFKKGAIIKHRQRVSIDMSVGLRGSAAPGPSDQLQLCGLLYRCPVDAMESNNTPDDSTLLLAPSLAIGESSVEPEEKESLYSGAPCVSVGILNNSIDTCLV</sequence>
<organism evidence="2 3">
    <name type="scientific">Liparis tanakae</name>
    <name type="common">Tanaka's snailfish</name>
    <dbReference type="NCBI Taxonomy" id="230148"/>
    <lineage>
        <taxon>Eukaryota</taxon>
        <taxon>Metazoa</taxon>
        <taxon>Chordata</taxon>
        <taxon>Craniata</taxon>
        <taxon>Vertebrata</taxon>
        <taxon>Euteleostomi</taxon>
        <taxon>Actinopterygii</taxon>
        <taxon>Neopterygii</taxon>
        <taxon>Teleostei</taxon>
        <taxon>Neoteleostei</taxon>
        <taxon>Acanthomorphata</taxon>
        <taxon>Eupercaria</taxon>
        <taxon>Perciformes</taxon>
        <taxon>Cottioidei</taxon>
        <taxon>Cottales</taxon>
        <taxon>Liparidae</taxon>
        <taxon>Liparis</taxon>
    </lineage>
</organism>